<dbReference type="Proteomes" id="UP000422108">
    <property type="component" value="Chromosome"/>
</dbReference>
<organism evidence="1 2">
    <name type="scientific">Desulfosarcina ovata subsp. ovata</name>
    <dbReference type="NCBI Taxonomy" id="2752305"/>
    <lineage>
        <taxon>Bacteria</taxon>
        <taxon>Pseudomonadati</taxon>
        <taxon>Thermodesulfobacteriota</taxon>
        <taxon>Desulfobacteria</taxon>
        <taxon>Desulfobacterales</taxon>
        <taxon>Desulfosarcinaceae</taxon>
        <taxon>Desulfosarcina</taxon>
    </lineage>
</organism>
<protein>
    <submittedName>
        <fullName evidence="1">Uncharacterized protein</fullName>
    </submittedName>
</protein>
<sequence>MHDVFALEQPYLTLCYNFRNLIYRNFSQNAMISNLWNDTLLNNLAAEAFDHTTEVRFSLMPSVWVSTKPQFGLKRN</sequence>
<dbReference type="AlphaFoldDB" id="A0A5K8ABD7"/>
<gene>
    <name evidence="1" type="ORF">DSCOOX_30870</name>
</gene>
<proteinExistence type="predicted"/>
<keyword evidence="2" id="KW-1185">Reference proteome</keyword>
<evidence type="ECO:0000313" key="2">
    <source>
        <dbReference type="Proteomes" id="UP000422108"/>
    </source>
</evidence>
<evidence type="ECO:0000313" key="1">
    <source>
        <dbReference type="EMBL" id="BBO89907.1"/>
    </source>
</evidence>
<dbReference type="EMBL" id="AP021879">
    <property type="protein sequence ID" value="BBO89907.1"/>
    <property type="molecule type" value="Genomic_DNA"/>
</dbReference>
<accession>A0A5K8ABD7</accession>
<reference evidence="1 2" key="1">
    <citation type="submission" date="2019-11" db="EMBL/GenBank/DDBJ databases">
        <title>Comparative genomics of hydrocarbon-degrading Desulfosarcina strains.</title>
        <authorList>
            <person name="Watanabe M."/>
            <person name="Kojima H."/>
            <person name="Fukui M."/>
        </authorList>
    </citation>
    <scope>NUCLEOTIDE SEQUENCE [LARGE SCALE GENOMIC DNA]</scope>
    <source>
        <strain evidence="2">oXyS1</strain>
    </source>
</reference>
<name>A0A5K8ABD7_9BACT</name>